<comment type="caution">
    <text evidence="9">The sequence shown here is derived from an EMBL/GenBank/DDBJ whole genome shotgun (WGS) entry which is preliminary data.</text>
</comment>
<evidence type="ECO:0000256" key="6">
    <source>
        <dbReference type="ARBA" id="ARBA00022898"/>
    </source>
</evidence>
<organism evidence="9 10">
    <name type="scientific">Leptomonas pyrrhocoris</name>
    <name type="common">Firebug parasite</name>
    <dbReference type="NCBI Taxonomy" id="157538"/>
    <lineage>
        <taxon>Eukaryota</taxon>
        <taxon>Discoba</taxon>
        <taxon>Euglenozoa</taxon>
        <taxon>Kinetoplastea</taxon>
        <taxon>Metakinetoplastina</taxon>
        <taxon>Trypanosomatida</taxon>
        <taxon>Trypanosomatidae</taxon>
        <taxon>Leishmaniinae</taxon>
        <taxon>Leptomonas</taxon>
    </lineage>
</organism>
<evidence type="ECO:0000313" key="10">
    <source>
        <dbReference type="Proteomes" id="UP000037923"/>
    </source>
</evidence>
<dbReference type="AlphaFoldDB" id="A0A0M9GA41"/>
<keyword evidence="4 7" id="KW-0032">Aminotransferase</keyword>
<comment type="similarity">
    <text evidence="2">Belongs to the class-I pyridoxal-phosphate-dependent aminotransferase family.</text>
</comment>
<dbReference type="EC" id="2.6.1.1" evidence="7"/>
<keyword evidence="5 7" id="KW-0808">Transferase</keyword>
<dbReference type="GO" id="GO:0006520">
    <property type="term" value="P:amino acid metabolic process"/>
    <property type="evidence" value="ECO:0007669"/>
    <property type="project" value="InterPro"/>
</dbReference>
<dbReference type="PANTHER" id="PTHR11879:SF55">
    <property type="entry name" value="GLUTAMATE OXALOACETATE TRANSAMINASE 1, ISOFORM B"/>
    <property type="match status" value="1"/>
</dbReference>
<dbReference type="InterPro" id="IPR015424">
    <property type="entry name" value="PyrdxlP-dep_Trfase"/>
</dbReference>
<dbReference type="FunFam" id="3.40.640.10:FF:000064">
    <property type="entry name" value="Aspartate aminotransferase"/>
    <property type="match status" value="1"/>
</dbReference>
<comment type="cofactor">
    <cofactor evidence="1">
        <name>pyridoxal 5'-phosphate</name>
        <dbReference type="ChEBI" id="CHEBI:597326"/>
    </cofactor>
</comment>
<dbReference type="EMBL" id="LGTL01000001">
    <property type="protein sequence ID" value="KPA85954.1"/>
    <property type="molecule type" value="Genomic_DNA"/>
</dbReference>
<dbReference type="GO" id="GO:0004069">
    <property type="term" value="F:L-aspartate:2-oxoglutarate aminotransferase activity"/>
    <property type="evidence" value="ECO:0007669"/>
    <property type="project" value="UniProtKB-EC"/>
</dbReference>
<dbReference type="Gene3D" id="3.90.1150.10">
    <property type="entry name" value="Aspartate Aminotransferase, domain 1"/>
    <property type="match status" value="1"/>
</dbReference>
<protein>
    <recommendedName>
        <fullName evidence="7">Aspartate aminotransferase</fullName>
        <ecNumber evidence="7">2.6.1.1</ecNumber>
    </recommendedName>
</protein>
<evidence type="ECO:0000256" key="1">
    <source>
        <dbReference type="ARBA" id="ARBA00001933"/>
    </source>
</evidence>
<evidence type="ECO:0000256" key="3">
    <source>
        <dbReference type="ARBA" id="ARBA00011738"/>
    </source>
</evidence>
<dbReference type="Gene3D" id="3.40.640.10">
    <property type="entry name" value="Type I PLP-dependent aspartate aminotransferase-like (Major domain)"/>
    <property type="match status" value="1"/>
</dbReference>
<dbReference type="OMA" id="TAEYHIY"/>
<evidence type="ECO:0000256" key="2">
    <source>
        <dbReference type="ARBA" id="ARBA00007441"/>
    </source>
</evidence>
<dbReference type="Proteomes" id="UP000037923">
    <property type="component" value="Unassembled WGS sequence"/>
</dbReference>
<evidence type="ECO:0000259" key="8">
    <source>
        <dbReference type="Pfam" id="PF00155"/>
    </source>
</evidence>
<dbReference type="PROSITE" id="PS00105">
    <property type="entry name" value="AA_TRANSFER_CLASS_1"/>
    <property type="match status" value="1"/>
</dbReference>
<keyword evidence="6" id="KW-0663">Pyridoxal phosphate</keyword>
<comment type="catalytic activity">
    <reaction evidence="7">
        <text>L-aspartate + 2-oxoglutarate = oxaloacetate + L-glutamate</text>
        <dbReference type="Rhea" id="RHEA:21824"/>
        <dbReference type="ChEBI" id="CHEBI:16452"/>
        <dbReference type="ChEBI" id="CHEBI:16810"/>
        <dbReference type="ChEBI" id="CHEBI:29985"/>
        <dbReference type="ChEBI" id="CHEBI:29991"/>
        <dbReference type="EC" id="2.6.1.1"/>
    </reaction>
</comment>
<dbReference type="EMBL" id="LGTL01000001">
    <property type="protein sequence ID" value="KPA85953.1"/>
    <property type="molecule type" value="Genomic_DNA"/>
</dbReference>
<evidence type="ECO:0000313" key="9">
    <source>
        <dbReference type="EMBL" id="KPA85953.1"/>
    </source>
</evidence>
<dbReference type="PANTHER" id="PTHR11879">
    <property type="entry name" value="ASPARTATE AMINOTRANSFERASE"/>
    <property type="match status" value="1"/>
</dbReference>
<dbReference type="SUPFAM" id="SSF53383">
    <property type="entry name" value="PLP-dependent transferases"/>
    <property type="match status" value="1"/>
</dbReference>
<dbReference type="GO" id="GO:0030170">
    <property type="term" value="F:pyridoxal phosphate binding"/>
    <property type="evidence" value="ECO:0007669"/>
    <property type="project" value="InterPro"/>
</dbReference>
<feature type="domain" description="Aminotransferase class I/classII large" evidence="8">
    <location>
        <begin position="36"/>
        <end position="396"/>
    </location>
</feature>
<evidence type="ECO:0000256" key="4">
    <source>
        <dbReference type="ARBA" id="ARBA00022576"/>
    </source>
</evidence>
<evidence type="ECO:0000256" key="7">
    <source>
        <dbReference type="RuleBase" id="RU000480"/>
    </source>
</evidence>
<dbReference type="InterPro" id="IPR015421">
    <property type="entry name" value="PyrdxlP-dep_Trfase_major"/>
</dbReference>
<sequence length="405" mass="45193">MSTSSADKFDKLSTLPPDSIFHLAQKAKAATGPKADLIIGAYRDEHGRPYPLKTVRKAEQRLLDMNLDYEYLPIAGYKPFIDEATKIIYADTVAPDHLVAVQTLSGTGAVALGAKLLTHVYDPVTTPIYLSNPTWPNHHAILPAAGWKDIRSYSYYDPETMSLDFEGMKKDIHTAPNGSIFVLHQCAHNPTGVDPTHAQWEEIADLMLAKKHQVFFDSAYQGYASGSLDEDAFAARLFVKKGIQFLLAQSFSKNMGLYNERIGTLSVVLHNPEKAAAVKTHLELLIRANYSNPPAHGARLVHLVLSDKELRKEWEAELADMAGRIRTMRRTVYNELKRLETPGSWEHVINQIGMFSFLGLTKEQCQYCQDHNVFITLTGRANMAGLTHDTALMLVKTVDEAVRTV</sequence>
<gene>
    <name evidence="9" type="ORF">ABB37_00251</name>
</gene>
<dbReference type="RefSeq" id="XP_015664393.1">
    <property type="nucleotide sequence ID" value="XM_015796385.1"/>
</dbReference>
<dbReference type="InterPro" id="IPR000796">
    <property type="entry name" value="Asp_trans"/>
</dbReference>
<comment type="subunit">
    <text evidence="3 7">Homodimer.</text>
</comment>
<name>A0A0M9GA41_LEPPY</name>
<proteinExistence type="inferred from homology"/>
<dbReference type="InterPro" id="IPR015422">
    <property type="entry name" value="PyrdxlP-dep_Trfase_small"/>
</dbReference>
<accession>A0A0M9GA41</accession>
<dbReference type="Pfam" id="PF00155">
    <property type="entry name" value="Aminotran_1_2"/>
    <property type="match status" value="1"/>
</dbReference>
<dbReference type="InterPro" id="IPR004838">
    <property type="entry name" value="NHTrfase_class1_PyrdxlP-BS"/>
</dbReference>
<dbReference type="CDD" id="cd00609">
    <property type="entry name" value="AAT_like"/>
    <property type="match status" value="1"/>
</dbReference>
<comment type="miscellaneous">
    <text evidence="7">In eukaryotes there are cytoplasmic, mitochondrial and chloroplastic isozymes.</text>
</comment>
<dbReference type="RefSeq" id="XP_015664392.1">
    <property type="nucleotide sequence ID" value="XM_015796384.1"/>
</dbReference>
<dbReference type="VEuPathDB" id="TriTrypDB:LpyrH10_01_2510"/>
<reference evidence="9 10" key="1">
    <citation type="submission" date="2015-07" db="EMBL/GenBank/DDBJ databases">
        <title>High-quality genome of monoxenous trypanosomatid Leptomonas pyrrhocoris.</title>
        <authorList>
            <person name="Flegontov P."/>
            <person name="Butenko A."/>
            <person name="Firsov S."/>
            <person name="Vlcek C."/>
            <person name="Logacheva M.D."/>
            <person name="Field M."/>
            <person name="Filatov D."/>
            <person name="Flegontova O."/>
            <person name="Gerasimov E."/>
            <person name="Jackson A.P."/>
            <person name="Kelly S."/>
            <person name="Opperdoes F."/>
            <person name="O'Reilly A."/>
            <person name="Votypka J."/>
            <person name="Yurchenko V."/>
            <person name="Lukes J."/>
        </authorList>
    </citation>
    <scope>NUCLEOTIDE SEQUENCE [LARGE SCALE GENOMIC DNA]</scope>
    <source>
        <strain evidence="9">H10</strain>
    </source>
</reference>
<dbReference type="OrthoDB" id="6752799at2759"/>
<evidence type="ECO:0000256" key="5">
    <source>
        <dbReference type="ARBA" id="ARBA00022679"/>
    </source>
</evidence>
<keyword evidence="10" id="KW-1185">Reference proteome</keyword>
<dbReference type="InterPro" id="IPR004839">
    <property type="entry name" value="Aminotransferase_I/II_large"/>
</dbReference>
<dbReference type="EMBL" id="LGTL01000001">
    <property type="protein sequence ID" value="KPA85955.1"/>
    <property type="molecule type" value="Genomic_DNA"/>
</dbReference>
<dbReference type="PRINTS" id="PR00799">
    <property type="entry name" value="TRANSAMINASE"/>
</dbReference>
<dbReference type="RefSeq" id="XP_015664394.1">
    <property type="nucleotide sequence ID" value="XM_015796386.1"/>
</dbReference>
<dbReference type="GeneID" id="26900549"/>
<dbReference type="NCBIfam" id="NF006719">
    <property type="entry name" value="PRK09257.1"/>
    <property type="match status" value="1"/>
</dbReference>